<evidence type="ECO:0000313" key="4">
    <source>
        <dbReference type="Proteomes" id="UP000198984"/>
    </source>
</evidence>
<dbReference type="Pfam" id="PF13585">
    <property type="entry name" value="CHU_C"/>
    <property type="match status" value="1"/>
</dbReference>
<dbReference type="OrthoDB" id="5726170at2"/>
<reference evidence="3 4" key="1">
    <citation type="submission" date="2016-10" db="EMBL/GenBank/DDBJ databases">
        <authorList>
            <person name="de Groot N.N."/>
        </authorList>
    </citation>
    <scope>NUCLEOTIDE SEQUENCE [LARGE SCALE GENOMIC DNA]</scope>
    <source>
        <strain evidence="3 4">DSM 21039</strain>
    </source>
</reference>
<dbReference type="InterPro" id="IPR025667">
    <property type="entry name" value="SprB_repeat"/>
</dbReference>
<dbReference type="Pfam" id="PF19081">
    <property type="entry name" value="Ig_7"/>
    <property type="match status" value="1"/>
</dbReference>
<feature type="chain" id="PRO_5011588068" evidence="1">
    <location>
        <begin position="24"/>
        <end position="654"/>
    </location>
</feature>
<dbReference type="EMBL" id="FOBB01000005">
    <property type="protein sequence ID" value="SEM64064.1"/>
    <property type="molecule type" value="Genomic_DNA"/>
</dbReference>
<evidence type="ECO:0000259" key="2">
    <source>
        <dbReference type="Pfam" id="PF19081"/>
    </source>
</evidence>
<keyword evidence="1" id="KW-0732">Signal</keyword>
<dbReference type="InterPro" id="IPR026341">
    <property type="entry name" value="T9SS_type_B"/>
</dbReference>
<accession>A0A1H8A2C4</accession>
<dbReference type="NCBIfam" id="TIGR04131">
    <property type="entry name" value="Bac_Flav_CTERM"/>
    <property type="match status" value="1"/>
</dbReference>
<dbReference type="RefSeq" id="WP_089916697.1">
    <property type="nucleotide sequence ID" value="NZ_FOBB01000005.1"/>
</dbReference>
<feature type="signal peptide" evidence="1">
    <location>
        <begin position="1"/>
        <end position="23"/>
    </location>
</feature>
<dbReference type="InterPro" id="IPR044023">
    <property type="entry name" value="Ig_7"/>
</dbReference>
<protein>
    <submittedName>
        <fullName evidence="3">Gliding motility-associated C-terminal domain-containing protein</fullName>
    </submittedName>
</protein>
<organism evidence="3 4">
    <name type="scientific">Chitinophaga rupis</name>
    <dbReference type="NCBI Taxonomy" id="573321"/>
    <lineage>
        <taxon>Bacteria</taxon>
        <taxon>Pseudomonadati</taxon>
        <taxon>Bacteroidota</taxon>
        <taxon>Chitinophagia</taxon>
        <taxon>Chitinophagales</taxon>
        <taxon>Chitinophagaceae</taxon>
        <taxon>Chitinophaga</taxon>
    </lineage>
</organism>
<evidence type="ECO:0000313" key="3">
    <source>
        <dbReference type="EMBL" id="SEM64064.1"/>
    </source>
</evidence>
<gene>
    <name evidence="3" type="ORF">SAMN04488505_105268</name>
</gene>
<name>A0A1H8A2C4_9BACT</name>
<dbReference type="Proteomes" id="UP000198984">
    <property type="component" value="Unassembled WGS sequence"/>
</dbReference>
<proteinExistence type="predicted"/>
<evidence type="ECO:0000256" key="1">
    <source>
        <dbReference type="SAM" id="SignalP"/>
    </source>
</evidence>
<dbReference type="STRING" id="573321.SAMN04488505_105268"/>
<sequence length="654" mass="67447">MKLHLLKLLPLLLVCAGVQQLAAQTYTPVAVTGFNNDIVAESGTSSLAVTTTPLDLSFYLLYSVNFATANSISGGIPDNGLLTNGNRTYQLAPYDAPNGLYLSDAGHVPNTAVSGTLALATPAAFSKLSLLLFSTEGSSVVGATLHFTDGTWADAGNVHVDDWFNGANAIVSGVGRIARKATPPYLVDGMSGNNPRFYRFDVPMACKNQPKLLDSIRLNYISGGDTSSRAVILAVAGVSYVPVSITADITPAICNNANGSIALSVTGGTPPLSYAWTSSPVQVKDTATGLAPGNYSCTILDVYGCATTYRGTVPKKTAAVLTATASKDSLCAGSSATLTASATGPVSNYSWQPGSGNANTVTVSPGATTSYIVSAVDTLGCTISDTVKVTVTPVPAAPEAGAVTACADSTAILAVQNATAAYTYHWYTTAAGGTVAGTGNTFTAPGATTDATYYVEAANGSCISPRISVAVSRLTQVAVPVVTATQITPNSVIFVWQPVPGATGYQVSVNGSAYVAPTSGRAGTTHQVTGVSLAEGVTINVIALGGEICQNSAPGNTTAKLLNQDIFIPNAFTPNNDGHNDIFRAQGNIITGQEMKIFNQWGELIFATSELSRGWDGTSNGKRQPMGVYVYTIRLKLADGKETVRKGTINLLRP</sequence>
<feature type="domain" description="Ig-like" evidence="2">
    <location>
        <begin position="395"/>
        <end position="471"/>
    </location>
</feature>
<dbReference type="AlphaFoldDB" id="A0A1H8A2C4"/>
<dbReference type="Pfam" id="PF13573">
    <property type="entry name" value="SprB"/>
    <property type="match status" value="1"/>
</dbReference>
<keyword evidence="4" id="KW-1185">Reference proteome</keyword>